<dbReference type="GO" id="GO:0000149">
    <property type="term" value="F:SNARE binding"/>
    <property type="evidence" value="ECO:0007669"/>
    <property type="project" value="TreeGrafter"/>
</dbReference>
<dbReference type="AlphaFoldDB" id="A0A8T1M151"/>
<keyword evidence="3" id="KW-0472">Membrane</keyword>
<dbReference type="InterPro" id="IPR035892">
    <property type="entry name" value="C2_domain_sf"/>
</dbReference>
<dbReference type="GO" id="GO:0030276">
    <property type="term" value="F:clathrin binding"/>
    <property type="evidence" value="ECO:0007669"/>
    <property type="project" value="TreeGrafter"/>
</dbReference>
<dbReference type="GO" id="GO:0030672">
    <property type="term" value="C:synaptic vesicle membrane"/>
    <property type="evidence" value="ECO:0007669"/>
    <property type="project" value="TreeGrafter"/>
</dbReference>
<dbReference type="PRINTS" id="PR00360">
    <property type="entry name" value="C2DOMAIN"/>
</dbReference>
<dbReference type="FunFam" id="2.60.40.150:FF:000016">
    <property type="entry name" value="Synaptotagmin 1"/>
    <property type="match status" value="1"/>
</dbReference>
<dbReference type="PROSITE" id="PS50004">
    <property type="entry name" value="C2"/>
    <property type="match status" value="1"/>
</dbReference>
<dbReference type="GO" id="GO:0031045">
    <property type="term" value="C:dense core granule"/>
    <property type="evidence" value="ECO:0007669"/>
    <property type="project" value="TreeGrafter"/>
</dbReference>
<keyword evidence="1" id="KW-0677">Repeat</keyword>
<protein>
    <submittedName>
        <fullName evidence="5">Arf guanine nucleotide exchange factor syt1</fullName>
    </submittedName>
</protein>
<dbReference type="GO" id="GO:0005886">
    <property type="term" value="C:plasma membrane"/>
    <property type="evidence" value="ECO:0007669"/>
    <property type="project" value="TreeGrafter"/>
</dbReference>
<evidence type="ECO:0000256" key="2">
    <source>
        <dbReference type="SAM" id="MobiDB-lite"/>
    </source>
</evidence>
<dbReference type="Proteomes" id="UP000286415">
    <property type="component" value="Unassembled WGS sequence"/>
</dbReference>
<feature type="domain" description="C2" evidence="4">
    <location>
        <begin position="141"/>
        <end position="260"/>
    </location>
</feature>
<keyword evidence="6" id="KW-1185">Reference proteome</keyword>
<dbReference type="PRINTS" id="PR00399">
    <property type="entry name" value="SYNAPTOTAGMN"/>
</dbReference>
<dbReference type="GO" id="GO:0005544">
    <property type="term" value="F:calcium-dependent phospholipid binding"/>
    <property type="evidence" value="ECO:0007669"/>
    <property type="project" value="TreeGrafter"/>
</dbReference>
<evidence type="ECO:0000313" key="6">
    <source>
        <dbReference type="Proteomes" id="UP000286415"/>
    </source>
</evidence>
<accession>A0A8T1M151</accession>
<evidence type="ECO:0000256" key="1">
    <source>
        <dbReference type="ARBA" id="ARBA00022737"/>
    </source>
</evidence>
<dbReference type="PANTHER" id="PTHR10024">
    <property type="entry name" value="SYNAPTOTAGMIN"/>
    <property type="match status" value="1"/>
</dbReference>
<dbReference type="InterPro" id="IPR001565">
    <property type="entry name" value="Synaptotagmin"/>
</dbReference>
<dbReference type="GO" id="GO:0001786">
    <property type="term" value="F:phosphatidylserine binding"/>
    <property type="evidence" value="ECO:0007669"/>
    <property type="project" value="TreeGrafter"/>
</dbReference>
<dbReference type="GO" id="GO:0005509">
    <property type="term" value="F:calcium ion binding"/>
    <property type="evidence" value="ECO:0007669"/>
    <property type="project" value="TreeGrafter"/>
</dbReference>
<feature type="non-terminal residue" evidence="5">
    <location>
        <position position="449"/>
    </location>
</feature>
<dbReference type="Pfam" id="PF00168">
    <property type="entry name" value="C2"/>
    <property type="match status" value="1"/>
</dbReference>
<reference evidence="5 6" key="2">
    <citation type="journal article" date="2021" name="Genomics">
        <title>High-quality reference genome for Clonorchis sinensis.</title>
        <authorList>
            <person name="Young N.D."/>
            <person name="Stroehlein A.J."/>
            <person name="Kinkar L."/>
            <person name="Wang T."/>
            <person name="Sohn W.M."/>
            <person name="Chang B.C.H."/>
            <person name="Kaur P."/>
            <person name="Weisz D."/>
            <person name="Dudchenko O."/>
            <person name="Aiden E.L."/>
            <person name="Korhonen P.K."/>
            <person name="Gasser R.B."/>
        </authorList>
    </citation>
    <scope>NUCLEOTIDE SEQUENCE [LARGE SCALE GENOMIC DNA]</scope>
    <source>
        <strain evidence="5">Cs-k2</strain>
    </source>
</reference>
<dbReference type="SUPFAM" id="SSF49562">
    <property type="entry name" value="C2 domain (Calcium/lipid-binding domain, CaLB)"/>
    <property type="match status" value="2"/>
</dbReference>
<dbReference type="InterPro" id="IPR000008">
    <property type="entry name" value="C2_dom"/>
</dbReference>
<dbReference type="SMART" id="SM00239">
    <property type="entry name" value="C2"/>
    <property type="match status" value="1"/>
</dbReference>
<keyword evidence="3" id="KW-0812">Transmembrane</keyword>
<comment type="caution">
    <text evidence="5">The sequence shown here is derived from an EMBL/GenBank/DDBJ whole genome shotgun (WGS) entry which is preliminary data.</text>
</comment>
<feature type="compositionally biased region" description="Polar residues" evidence="2">
    <location>
        <begin position="1"/>
        <end position="10"/>
    </location>
</feature>
<evidence type="ECO:0000256" key="3">
    <source>
        <dbReference type="SAM" id="Phobius"/>
    </source>
</evidence>
<dbReference type="Gene3D" id="2.60.40.150">
    <property type="entry name" value="C2 domain"/>
    <property type="match status" value="2"/>
</dbReference>
<keyword evidence="3" id="KW-1133">Transmembrane helix</keyword>
<gene>
    <name evidence="5" type="ORF">CSKR_107997</name>
</gene>
<dbReference type="PANTHER" id="PTHR10024:SF227">
    <property type="entry name" value="SYNAPTOTAGMIN 1"/>
    <property type="match status" value="1"/>
</dbReference>
<evidence type="ECO:0000313" key="5">
    <source>
        <dbReference type="EMBL" id="KAG5442688.1"/>
    </source>
</evidence>
<organism evidence="5 6">
    <name type="scientific">Clonorchis sinensis</name>
    <name type="common">Chinese liver fluke</name>
    <dbReference type="NCBI Taxonomy" id="79923"/>
    <lineage>
        <taxon>Eukaryota</taxon>
        <taxon>Metazoa</taxon>
        <taxon>Spiralia</taxon>
        <taxon>Lophotrochozoa</taxon>
        <taxon>Platyhelminthes</taxon>
        <taxon>Trematoda</taxon>
        <taxon>Digenea</taxon>
        <taxon>Opisthorchiida</taxon>
        <taxon>Opisthorchiata</taxon>
        <taxon>Opisthorchiidae</taxon>
        <taxon>Clonorchis</taxon>
    </lineage>
</organism>
<reference evidence="5 6" key="1">
    <citation type="journal article" date="2018" name="Biotechnol. Adv.">
        <title>Improved genomic resources and new bioinformatic workflow for the carcinogenic parasite Clonorchis sinensis: Biotechnological implications.</title>
        <authorList>
            <person name="Wang D."/>
            <person name="Korhonen P.K."/>
            <person name="Gasser R.B."/>
            <person name="Young N.D."/>
        </authorList>
    </citation>
    <scope>NUCLEOTIDE SEQUENCE [LARGE SCALE GENOMIC DNA]</scope>
    <source>
        <strain evidence="5">Cs-k2</strain>
    </source>
</reference>
<name>A0A8T1M151_CLOSI</name>
<dbReference type="CDD" id="cd08385">
    <property type="entry name" value="C2A_Synaptotagmin-1-5-6-9-10"/>
    <property type="match status" value="1"/>
</dbReference>
<dbReference type="GO" id="GO:0048488">
    <property type="term" value="P:synaptic vesicle endocytosis"/>
    <property type="evidence" value="ECO:0007669"/>
    <property type="project" value="TreeGrafter"/>
</dbReference>
<sequence length="449" mass="49587">MRQQTHSVLSETEKPPHVTEATGEALTTTPSHVALTGSGEKFKQSMDEFLMKAAAKMHVPVGAVIAMVIGIILFVLLILFCICKRCVFKRRKKDRGGKKGKADMRNVQLLGKGLAKDKDDLEELETHMEDNEGAEEKEEVHLGKLQYSIDYDFSQGVLTVGVIQATDLPGMDMSGTSDPYVKVFLLPEKKKKFETKVHRKTLNPVFNETFVFKVPYAEVAGKTLVFNVYDFDRFSKHDQIGQIQVPLGSVDLARVIEEWRDLSPPDDDEKSTKAHLRSAVAPFRCLTTMPPEGSTRPGIMPGCPSLDRGSREAEVGFEPRTFRDRQKIRLVVAPFRCLTAMSFEGSTRAGILPGCPSLGRGRVRTTNLPLCLAAMPPEGNTRAGILPCCPSLDRGSRDAGVGFEPQTFRSENRLGDICFSLRYVPTAGKLTINILEAKNLKKMDVGGLS</sequence>
<proteinExistence type="predicted"/>
<dbReference type="GO" id="GO:0048791">
    <property type="term" value="P:calcium ion-regulated exocytosis of neurotransmitter"/>
    <property type="evidence" value="ECO:0007669"/>
    <property type="project" value="TreeGrafter"/>
</dbReference>
<feature type="transmembrane region" description="Helical" evidence="3">
    <location>
        <begin position="59"/>
        <end position="83"/>
    </location>
</feature>
<dbReference type="EMBL" id="NIRI02000056">
    <property type="protein sequence ID" value="KAG5442688.1"/>
    <property type="molecule type" value="Genomic_DNA"/>
</dbReference>
<evidence type="ECO:0000259" key="4">
    <source>
        <dbReference type="PROSITE" id="PS50004"/>
    </source>
</evidence>
<dbReference type="OrthoDB" id="67700at2759"/>
<dbReference type="GO" id="GO:0030424">
    <property type="term" value="C:axon"/>
    <property type="evidence" value="ECO:0007669"/>
    <property type="project" value="TreeGrafter"/>
</dbReference>
<feature type="region of interest" description="Disordered" evidence="2">
    <location>
        <begin position="1"/>
        <end position="26"/>
    </location>
</feature>